<sequence>MSEGGRVGKLRRVDRDLVGLTVLALLLQGPRHTYEMHRLILDTHKDFVTGLPRSMYHAVERLVRDGLIESTGTSRDGNRPERITYRLTGEGRAELDSRVHRLLATPDPDATLFHAALSFIGCLSVDGARAALAERAAGLEGQSTSAQAQLQTLSARLPRVLLVELEYEQRRAAAELDWTRGLLDDLDSGELSWPDDLAQLMPMPGTEQPEEPQQTEQAEQTD</sequence>
<dbReference type="InterPro" id="IPR005149">
    <property type="entry name" value="Tscrpt_reg_PadR_N"/>
</dbReference>
<feature type="region of interest" description="Disordered" evidence="1">
    <location>
        <begin position="193"/>
        <end position="222"/>
    </location>
</feature>
<keyword evidence="4" id="KW-1185">Reference proteome</keyword>
<dbReference type="PANTHER" id="PTHR33169">
    <property type="entry name" value="PADR-FAMILY TRANSCRIPTIONAL REGULATOR"/>
    <property type="match status" value="1"/>
</dbReference>
<dbReference type="Gene3D" id="1.10.10.10">
    <property type="entry name" value="Winged helix-like DNA-binding domain superfamily/Winged helix DNA-binding domain"/>
    <property type="match status" value="1"/>
</dbReference>
<evidence type="ECO:0000313" key="3">
    <source>
        <dbReference type="EMBL" id="RFU82480.1"/>
    </source>
</evidence>
<protein>
    <submittedName>
        <fullName evidence="3">PadR family transcriptional regulator</fullName>
    </submittedName>
</protein>
<dbReference type="RefSeq" id="WP_128559762.1">
    <property type="nucleotide sequence ID" value="NZ_QUAK01000236.1"/>
</dbReference>
<comment type="caution">
    <text evidence="3">The sequence shown here is derived from an EMBL/GenBank/DDBJ whole genome shotgun (WGS) entry which is preliminary data.</text>
</comment>
<dbReference type="InterPro" id="IPR036388">
    <property type="entry name" value="WH-like_DNA-bd_sf"/>
</dbReference>
<evidence type="ECO:0000313" key="4">
    <source>
        <dbReference type="Proteomes" id="UP000263094"/>
    </source>
</evidence>
<evidence type="ECO:0000256" key="1">
    <source>
        <dbReference type="SAM" id="MobiDB-lite"/>
    </source>
</evidence>
<accession>A0A372LVR9</accession>
<dbReference type="Pfam" id="PF03551">
    <property type="entry name" value="PadR"/>
    <property type="match status" value="1"/>
</dbReference>
<proteinExistence type="predicted"/>
<feature type="domain" description="Transcription regulator PadR N-terminal" evidence="2">
    <location>
        <begin position="22"/>
        <end position="96"/>
    </location>
</feature>
<evidence type="ECO:0000259" key="2">
    <source>
        <dbReference type="Pfam" id="PF03551"/>
    </source>
</evidence>
<dbReference type="InterPro" id="IPR036390">
    <property type="entry name" value="WH_DNA-bd_sf"/>
</dbReference>
<dbReference type="Proteomes" id="UP000263094">
    <property type="component" value="Unassembled WGS sequence"/>
</dbReference>
<dbReference type="AlphaFoldDB" id="A0A372LVR9"/>
<name>A0A372LVR9_9ACTN</name>
<gene>
    <name evidence="3" type="ORF">DY218_32550</name>
</gene>
<dbReference type="PANTHER" id="PTHR33169:SF14">
    <property type="entry name" value="TRANSCRIPTIONAL REGULATOR RV3488"/>
    <property type="match status" value="1"/>
</dbReference>
<dbReference type="InterPro" id="IPR052509">
    <property type="entry name" value="Metal_resp_DNA-bind_regulator"/>
</dbReference>
<dbReference type="EMBL" id="QUAK01000236">
    <property type="protein sequence ID" value="RFU82480.1"/>
    <property type="molecule type" value="Genomic_DNA"/>
</dbReference>
<dbReference type="SUPFAM" id="SSF46785">
    <property type="entry name" value="Winged helix' DNA-binding domain"/>
    <property type="match status" value="1"/>
</dbReference>
<reference evidence="3 4" key="1">
    <citation type="submission" date="2018-08" db="EMBL/GenBank/DDBJ databases">
        <title>Isolation, diversity and antifungal activity of Actinobacteria from wheat.</title>
        <authorList>
            <person name="Han C."/>
        </authorList>
    </citation>
    <scope>NUCLEOTIDE SEQUENCE [LARGE SCALE GENOMIC DNA]</scope>
    <source>
        <strain evidence="3 4">NEAU-YY421</strain>
    </source>
</reference>
<feature type="compositionally biased region" description="Low complexity" evidence="1">
    <location>
        <begin position="204"/>
        <end position="222"/>
    </location>
</feature>
<organism evidence="3 4">
    <name type="scientific">Streptomyces triticagri</name>
    <dbReference type="NCBI Taxonomy" id="2293568"/>
    <lineage>
        <taxon>Bacteria</taxon>
        <taxon>Bacillati</taxon>
        <taxon>Actinomycetota</taxon>
        <taxon>Actinomycetes</taxon>
        <taxon>Kitasatosporales</taxon>
        <taxon>Streptomycetaceae</taxon>
        <taxon>Streptomyces</taxon>
    </lineage>
</organism>
<dbReference type="OrthoDB" id="8443918at2"/>